<feature type="region of interest" description="Disordered" evidence="1">
    <location>
        <begin position="1"/>
        <end position="51"/>
    </location>
</feature>
<evidence type="ECO:0000256" key="1">
    <source>
        <dbReference type="SAM" id="MobiDB-lite"/>
    </source>
</evidence>
<accession>A0AB39XYA0</accession>
<proteinExistence type="predicted"/>
<dbReference type="EMBL" id="CP165727">
    <property type="protein sequence ID" value="XDV61791.1"/>
    <property type="molecule type" value="Genomic_DNA"/>
</dbReference>
<dbReference type="RefSeq" id="WP_168724402.1">
    <property type="nucleotide sequence ID" value="NZ_CP165727.1"/>
</dbReference>
<protein>
    <recommendedName>
        <fullName evidence="3">CsbD family protein</fullName>
    </recommendedName>
</protein>
<evidence type="ECO:0008006" key="3">
    <source>
        <dbReference type="Google" id="ProtNLM"/>
    </source>
</evidence>
<sequence>MKAATEQIFGRAAKEAGQATGQKTTASKGAASGARGKARHLKEKATDKFKP</sequence>
<reference evidence="2" key="1">
    <citation type="submission" date="2024-08" db="EMBL/GenBank/DDBJ databases">
        <authorList>
            <person name="Yu S.T."/>
        </authorList>
    </citation>
    <scope>NUCLEOTIDE SEQUENCE</scope>
    <source>
        <strain evidence="2">R33</strain>
    </source>
</reference>
<dbReference type="AlphaFoldDB" id="A0AB39XYA0"/>
<name>A0AB39XYA0_9ACTN</name>
<gene>
    <name evidence="2" type="ORF">AB5J51_01960</name>
</gene>
<evidence type="ECO:0000313" key="2">
    <source>
        <dbReference type="EMBL" id="XDV61791.1"/>
    </source>
</evidence>
<organism evidence="2">
    <name type="scientific">Streptomyces sp. R33</name>
    <dbReference type="NCBI Taxonomy" id="3238629"/>
    <lineage>
        <taxon>Bacteria</taxon>
        <taxon>Bacillati</taxon>
        <taxon>Actinomycetota</taxon>
        <taxon>Actinomycetes</taxon>
        <taxon>Kitasatosporales</taxon>
        <taxon>Streptomycetaceae</taxon>
        <taxon>Streptomyces</taxon>
    </lineage>
</organism>
<feature type="compositionally biased region" description="Low complexity" evidence="1">
    <location>
        <begin position="23"/>
        <end position="35"/>
    </location>
</feature>